<keyword evidence="2" id="KW-1185">Reference proteome</keyword>
<comment type="caution">
    <text evidence="1">The sequence shown here is derived from an EMBL/GenBank/DDBJ whole genome shotgun (WGS) entry which is preliminary data.</text>
</comment>
<evidence type="ECO:0000313" key="2">
    <source>
        <dbReference type="Proteomes" id="UP001642484"/>
    </source>
</evidence>
<dbReference type="EMBL" id="CAXAMN010021464">
    <property type="protein sequence ID" value="CAK9059837.1"/>
    <property type="molecule type" value="Genomic_DNA"/>
</dbReference>
<organism evidence="1 2">
    <name type="scientific">Durusdinium trenchii</name>
    <dbReference type="NCBI Taxonomy" id="1381693"/>
    <lineage>
        <taxon>Eukaryota</taxon>
        <taxon>Sar</taxon>
        <taxon>Alveolata</taxon>
        <taxon>Dinophyceae</taxon>
        <taxon>Suessiales</taxon>
        <taxon>Symbiodiniaceae</taxon>
        <taxon>Durusdinium</taxon>
    </lineage>
</organism>
<sequence>MPTSLFHHVSPRCWPACNRTTTSSCVPKWPRRSTGSWRRAWLRTSRSDRSRGIASIAF</sequence>
<feature type="non-terminal residue" evidence="1">
    <location>
        <position position="58"/>
    </location>
</feature>
<accession>A0ABP0NAF3</accession>
<name>A0ABP0NAF3_9DINO</name>
<reference evidence="1 2" key="1">
    <citation type="submission" date="2024-02" db="EMBL/GenBank/DDBJ databases">
        <authorList>
            <person name="Chen Y."/>
            <person name="Shah S."/>
            <person name="Dougan E. K."/>
            <person name="Thang M."/>
            <person name="Chan C."/>
        </authorList>
    </citation>
    <scope>NUCLEOTIDE SEQUENCE [LARGE SCALE GENOMIC DNA]</scope>
</reference>
<protein>
    <submittedName>
        <fullName evidence="1">Uncharacterized protein</fullName>
    </submittedName>
</protein>
<gene>
    <name evidence="1" type="ORF">CCMP2556_LOCUS29457</name>
</gene>
<evidence type="ECO:0000313" key="1">
    <source>
        <dbReference type="EMBL" id="CAK9059837.1"/>
    </source>
</evidence>
<dbReference type="Proteomes" id="UP001642484">
    <property type="component" value="Unassembled WGS sequence"/>
</dbReference>
<proteinExistence type="predicted"/>